<dbReference type="RefSeq" id="WP_122626557.1">
    <property type="nucleotide sequence ID" value="NZ_UPPP01000057.1"/>
</dbReference>
<name>A0A498R3Z2_9FIRM</name>
<protein>
    <submittedName>
        <fullName evidence="2">Uncharacterized protein</fullName>
    </submittedName>
</protein>
<feature type="coiled-coil region" evidence="1">
    <location>
        <begin position="798"/>
        <end position="825"/>
    </location>
</feature>
<accession>A0A498R3Z2</accession>
<evidence type="ECO:0000256" key="1">
    <source>
        <dbReference type="SAM" id="Coils"/>
    </source>
</evidence>
<evidence type="ECO:0000313" key="3">
    <source>
        <dbReference type="Proteomes" id="UP000277811"/>
    </source>
</evidence>
<dbReference type="OrthoDB" id="1698671at2"/>
<gene>
    <name evidence="2" type="ORF">LUCI_0777</name>
</gene>
<organism evidence="2 3">
    <name type="scientific">Lucifera butyrica</name>
    <dbReference type="NCBI Taxonomy" id="1351585"/>
    <lineage>
        <taxon>Bacteria</taxon>
        <taxon>Bacillati</taxon>
        <taxon>Bacillota</taxon>
        <taxon>Negativicutes</taxon>
        <taxon>Veillonellales</taxon>
        <taxon>Veillonellaceae</taxon>
        <taxon>Lucifera</taxon>
    </lineage>
</organism>
<keyword evidence="1" id="KW-0175">Coiled coil</keyword>
<dbReference type="Proteomes" id="UP000277811">
    <property type="component" value="Unassembled WGS sequence"/>
</dbReference>
<feature type="coiled-coil region" evidence="1">
    <location>
        <begin position="672"/>
        <end position="760"/>
    </location>
</feature>
<dbReference type="EMBL" id="UPPP01000057">
    <property type="protein sequence ID" value="VBB05567.1"/>
    <property type="molecule type" value="Genomic_DNA"/>
</dbReference>
<proteinExistence type="predicted"/>
<dbReference type="AlphaFoldDB" id="A0A498R3Z2"/>
<reference evidence="2 3" key="1">
    <citation type="submission" date="2018-06" db="EMBL/GenBank/DDBJ databases">
        <authorList>
            <person name="Strepis N."/>
        </authorList>
    </citation>
    <scope>NUCLEOTIDE SEQUENCE [LARGE SCALE GENOMIC DNA]</scope>
    <source>
        <strain evidence="2">LUCI</strain>
    </source>
</reference>
<evidence type="ECO:0000313" key="2">
    <source>
        <dbReference type="EMBL" id="VBB05567.1"/>
    </source>
</evidence>
<sequence length="1209" mass="131519">MATIKLTISAENAQAIAALKQIAGTAVQTGSSIEKAGTGGSSALSQAAGSAVSLGQKLANITIVAGGITMVLNKIKEAAKALIAPGIDFSKQMEISKLGVAGVLMSMTLLNGQALQLPQALAISGKSLDELAEASGRIGLPLSELSETFQAIVGAGLTQKMTMQEIVDFTITGTKAVKTMMAGVGNEGMQIVQELRSMVSGNIDQNSQVARSLGITNADIEKAKQSAGGLFKYLQDKLSGFAEIVKVYPDTLKGKMDRLKTVFQQVSSQGSEPFTELLKEGLDAITAQLLVTETHVTETGETLKTVKLNPELISDFKQVSTYIVGLLHDGANFAVTLGSLASGPASAVLAVIKLILDNAAQVTFTLLAWMAISKLRPILVDIIQQIQYELSIFRMLVATSGAFKATLITTGTVIKSLLVTTGWGILAAAIGYAADQAFKLYENLTKAGKAKHNYFKEKEDSMRPIPEQLEGKLSQPIYNVNSDVNMGGMSQEVILKLEKFIAAINYMFPDREVTVTSGYRDWGGHINGQKADIDVQGMKDPLFRQQLISLGKEFGIAILDEVDGPASDTPEARENWGPHLDLDMNGAGLQTGGQGDLSLKNPKDEAESIAKAKIALAEATEKQELQAYLDGVKSDQLKLDQRRQATKDNLVSDELPAISEADYYKQTDLNKVAQVEVEIKLLETQRDNLQKLATNNNLDGAEASVNLKAQIVEKETEIAQKRNELAQTLQQLGFEEAQAQKDLLEKITDMQAQLLEAQGKTAEAARIRNEKDKQQLITQLKANDQTDAVETVTKLYDIKQAQADFEQLSMEYENYKTKLEDDIAELGMQLSGGNIAPGVYRTKLQNLLVEFDGYTKGIKDKFDALVKVLNDPKFTEQIHNMIPEEMQDHFTKLNDLVTRIQNEEQTRLAALDLEKAQTGMTDLSYDQKKLEIQKQTAQTILNELIPAMDKLKPYLSPDQYNGFVKLKQDIEGVTNQLDPLKEKLNDMARNSLEEFFTTGINECKNLGDAFRNLISSMLSELQRLYAKELASRLYNGFANLFGGLASGLGSGTKTTVNSKDHYADGGRINSGKISGPGTSTSDSILAWVGNARKFIRIANGEFVMRGAAVRKYGVAYLDRLNRGLVPKRMLPAFAAGGSLTGSTKTVQSPQELAASLVNNNSTSIPLKIINVNDPNEVGRYLNSQAGEKVMVNWMKNNVGTVRQILKIRG</sequence>
<keyword evidence="3" id="KW-1185">Reference proteome</keyword>